<name>A0ACB8R193_9AGAM</name>
<accession>A0ACB8R193</accession>
<gene>
    <name evidence="1" type="ORF">FA95DRAFT_1613825</name>
</gene>
<reference evidence="1" key="1">
    <citation type="submission" date="2021-02" db="EMBL/GenBank/DDBJ databases">
        <authorList>
            <consortium name="DOE Joint Genome Institute"/>
            <person name="Ahrendt S."/>
            <person name="Looney B.P."/>
            <person name="Miyauchi S."/>
            <person name="Morin E."/>
            <person name="Drula E."/>
            <person name="Courty P.E."/>
            <person name="Chicoki N."/>
            <person name="Fauchery L."/>
            <person name="Kohler A."/>
            <person name="Kuo A."/>
            <person name="Labutti K."/>
            <person name="Pangilinan J."/>
            <person name="Lipzen A."/>
            <person name="Riley R."/>
            <person name="Andreopoulos W."/>
            <person name="He G."/>
            <person name="Johnson J."/>
            <person name="Barry K.W."/>
            <person name="Grigoriev I.V."/>
            <person name="Nagy L."/>
            <person name="Hibbett D."/>
            <person name="Henrissat B."/>
            <person name="Matheny P.B."/>
            <person name="Labbe J."/>
            <person name="Martin F."/>
        </authorList>
    </citation>
    <scope>NUCLEOTIDE SEQUENCE</scope>
    <source>
        <strain evidence="1">FP105234-sp</strain>
    </source>
</reference>
<evidence type="ECO:0000313" key="2">
    <source>
        <dbReference type="Proteomes" id="UP000814033"/>
    </source>
</evidence>
<comment type="caution">
    <text evidence="1">The sequence shown here is derived from an EMBL/GenBank/DDBJ whole genome shotgun (WGS) entry which is preliminary data.</text>
</comment>
<dbReference type="EMBL" id="MU276686">
    <property type="protein sequence ID" value="KAI0037859.1"/>
    <property type="molecule type" value="Genomic_DNA"/>
</dbReference>
<reference evidence="1" key="2">
    <citation type="journal article" date="2022" name="New Phytol.">
        <title>Evolutionary transition to the ectomycorrhizal habit in the genomes of a hyperdiverse lineage of mushroom-forming fungi.</title>
        <authorList>
            <person name="Looney B."/>
            <person name="Miyauchi S."/>
            <person name="Morin E."/>
            <person name="Drula E."/>
            <person name="Courty P.E."/>
            <person name="Kohler A."/>
            <person name="Kuo A."/>
            <person name="LaButti K."/>
            <person name="Pangilinan J."/>
            <person name="Lipzen A."/>
            <person name="Riley R."/>
            <person name="Andreopoulos W."/>
            <person name="He G."/>
            <person name="Johnson J."/>
            <person name="Nolan M."/>
            <person name="Tritt A."/>
            <person name="Barry K.W."/>
            <person name="Grigoriev I.V."/>
            <person name="Nagy L.G."/>
            <person name="Hibbett D."/>
            <person name="Henrissat B."/>
            <person name="Matheny P.B."/>
            <person name="Labbe J."/>
            <person name="Martin F.M."/>
        </authorList>
    </citation>
    <scope>NUCLEOTIDE SEQUENCE</scope>
    <source>
        <strain evidence="1">FP105234-sp</strain>
    </source>
</reference>
<evidence type="ECO:0000313" key="1">
    <source>
        <dbReference type="EMBL" id="KAI0037859.1"/>
    </source>
</evidence>
<proteinExistence type="predicted"/>
<organism evidence="1 2">
    <name type="scientific">Auriscalpium vulgare</name>
    <dbReference type="NCBI Taxonomy" id="40419"/>
    <lineage>
        <taxon>Eukaryota</taxon>
        <taxon>Fungi</taxon>
        <taxon>Dikarya</taxon>
        <taxon>Basidiomycota</taxon>
        <taxon>Agaricomycotina</taxon>
        <taxon>Agaricomycetes</taxon>
        <taxon>Russulales</taxon>
        <taxon>Auriscalpiaceae</taxon>
        <taxon>Auriscalpium</taxon>
    </lineage>
</organism>
<protein>
    <submittedName>
        <fullName evidence="1">Uncharacterized protein</fullName>
    </submittedName>
</protein>
<dbReference type="Proteomes" id="UP000814033">
    <property type="component" value="Unassembled WGS sequence"/>
</dbReference>
<sequence length="310" mass="33449">MRIGIIFIMALILVRWYIYLNELECCLTDVERPDMLQNVAGLRTRELSPAPLKAPTGAFALAPTSVLAVAAPECADGQPSHAQGELKQKRETHDREGTASKRQHKVQAVPHTATSCAVVRPATPDADVWAGVVKTEPGAMQRGSEPMQVDGDAGTGTCPRIEDPHGGWAPVRNLPPQHSREPPPIDLESLSHALQHIERFNATGTETVLSAAVTATARCNHIVAHGLSAIDAAEGRRPSVDRQPRDMAEPPAPDLKSLRAMFEEIGHRNEESEAAIRAAVLDMAGGSNFNIAYSELIIQVQGRRLAAPDF</sequence>
<keyword evidence="2" id="KW-1185">Reference proteome</keyword>